<reference evidence="1" key="1">
    <citation type="submission" date="2023-03" db="UniProtKB">
        <authorList>
            <consortium name="EnsemblPlants"/>
        </authorList>
    </citation>
    <scope>IDENTIFICATION</scope>
</reference>
<name>A0A9I9CD71_CUCME</name>
<evidence type="ECO:0000313" key="1">
    <source>
        <dbReference type="EnsemblPlants" id="MELO3C001809.2.1"/>
    </source>
</evidence>
<protein>
    <submittedName>
        <fullName evidence="1">Uncharacterized protein</fullName>
    </submittedName>
</protein>
<dbReference type="Gramene" id="MELO3C001809.2.1">
    <property type="protein sequence ID" value="MELO3C001809.2.1"/>
    <property type="gene ID" value="MELO3C001809.2"/>
</dbReference>
<dbReference type="EnsemblPlants" id="MELO3C001809.2.1">
    <property type="protein sequence ID" value="MELO3C001809.2.1"/>
    <property type="gene ID" value="MELO3C001809.2"/>
</dbReference>
<sequence length="33" mass="3942">MIQDSVNPQTLEYNIIIKRRVYHHQTLGNNTMI</sequence>
<organism evidence="1">
    <name type="scientific">Cucumis melo</name>
    <name type="common">Muskmelon</name>
    <dbReference type="NCBI Taxonomy" id="3656"/>
    <lineage>
        <taxon>Eukaryota</taxon>
        <taxon>Viridiplantae</taxon>
        <taxon>Streptophyta</taxon>
        <taxon>Embryophyta</taxon>
        <taxon>Tracheophyta</taxon>
        <taxon>Spermatophyta</taxon>
        <taxon>Magnoliopsida</taxon>
        <taxon>eudicotyledons</taxon>
        <taxon>Gunneridae</taxon>
        <taxon>Pentapetalae</taxon>
        <taxon>rosids</taxon>
        <taxon>fabids</taxon>
        <taxon>Cucurbitales</taxon>
        <taxon>Cucurbitaceae</taxon>
        <taxon>Benincaseae</taxon>
        <taxon>Cucumis</taxon>
    </lineage>
</organism>
<dbReference type="AlphaFoldDB" id="A0A9I9CD71"/>
<proteinExistence type="predicted"/>
<accession>A0A9I9CD71</accession>